<evidence type="ECO:0000313" key="2">
    <source>
        <dbReference type="EMBL" id="RZC54889.1"/>
    </source>
</evidence>
<dbReference type="Gramene" id="RZC54889">
    <property type="protein sequence ID" value="RZC54889"/>
    <property type="gene ID" value="C5167_013744"/>
</dbReference>
<dbReference type="Proteomes" id="UP000316621">
    <property type="component" value="Chromosome 3"/>
</dbReference>
<dbReference type="AlphaFoldDB" id="A0A4Y7J5A1"/>
<evidence type="ECO:0000313" key="3">
    <source>
        <dbReference type="Proteomes" id="UP000316621"/>
    </source>
</evidence>
<keyword evidence="3" id="KW-1185">Reference proteome</keyword>
<gene>
    <name evidence="2" type="ORF">C5167_013744</name>
</gene>
<name>A0A4Y7J5A1_PAPSO</name>
<dbReference type="EMBL" id="CM010717">
    <property type="protein sequence ID" value="RZC54889.1"/>
    <property type="molecule type" value="Genomic_DNA"/>
</dbReference>
<reference evidence="2 3" key="1">
    <citation type="journal article" date="2018" name="Science">
        <title>The opium poppy genome and morphinan production.</title>
        <authorList>
            <person name="Guo L."/>
            <person name="Winzer T."/>
            <person name="Yang X."/>
            <person name="Li Y."/>
            <person name="Ning Z."/>
            <person name="He Z."/>
            <person name="Teodor R."/>
            <person name="Lu Y."/>
            <person name="Bowser T.A."/>
            <person name="Graham I.A."/>
            <person name="Ye K."/>
        </authorList>
    </citation>
    <scope>NUCLEOTIDE SEQUENCE [LARGE SCALE GENOMIC DNA]</scope>
    <source>
        <strain evidence="3">cv. HN1</strain>
        <tissue evidence="2">Leaves</tissue>
    </source>
</reference>
<evidence type="ECO:0000256" key="1">
    <source>
        <dbReference type="SAM" id="MobiDB-lite"/>
    </source>
</evidence>
<dbReference type="OMA" id="IDEDHEP"/>
<proteinExistence type="predicted"/>
<dbReference type="STRING" id="3469.A0A4Y7J5A1"/>
<accession>A0A4Y7J5A1</accession>
<dbReference type="InterPro" id="IPR044678">
    <property type="entry name" value="COR27/28"/>
</dbReference>
<sequence>MAEFTGRNSKDLAQNDEILRPEIKMSEPSVTEWTDEKHRLYLSSMEASFVKQLYNLGSRSTDLLGGREINKLDLNSSKRSNAISSSGQFKVLRVGSWQKINFERAQPQLEIADETHAFPNNQWIQHFRSGDKQREVSSASLKDGCAPSSHATYLREQKMVSCGVTTIHFSAGHKRLYHQDSIESNTGSRILRLAVYMFPPFRIRNTEIKLEVSDQNFDDEDYKKAPISIKCKAKRKKTAVTSNSAKDQVVPSGKSLITNDPDEKCSFVETQAADILSLGKS</sequence>
<protein>
    <submittedName>
        <fullName evidence="2">Uncharacterized protein</fullName>
    </submittedName>
</protein>
<organism evidence="2 3">
    <name type="scientific">Papaver somniferum</name>
    <name type="common">Opium poppy</name>
    <dbReference type="NCBI Taxonomy" id="3469"/>
    <lineage>
        <taxon>Eukaryota</taxon>
        <taxon>Viridiplantae</taxon>
        <taxon>Streptophyta</taxon>
        <taxon>Embryophyta</taxon>
        <taxon>Tracheophyta</taxon>
        <taxon>Spermatophyta</taxon>
        <taxon>Magnoliopsida</taxon>
        <taxon>Ranunculales</taxon>
        <taxon>Papaveraceae</taxon>
        <taxon>Papaveroideae</taxon>
        <taxon>Papaver</taxon>
    </lineage>
</organism>
<dbReference type="GO" id="GO:0009409">
    <property type="term" value="P:response to cold"/>
    <property type="evidence" value="ECO:0007669"/>
    <property type="project" value="InterPro"/>
</dbReference>
<dbReference type="GO" id="GO:0042752">
    <property type="term" value="P:regulation of circadian rhythm"/>
    <property type="evidence" value="ECO:0007669"/>
    <property type="project" value="InterPro"/>
</dbReference>
<feature type="region of interest" description="Disordered" evidence="1">
    <location>
        <begin position="1"/>
        <end position="26"/>
    </location>
</feature>
<dbReference type="PANTHER" id="PTHR33676">
    <property type="entry name" value="COLD REGULATED PROTEIN 27"/>
    <property type="match status" value="1"/>
</dbReference>
<dbReference type="PANTHER" id="PTHR33676:SF3">
    <property type="entry name" value="COLD-REGULATED PROTEIN 27"/>
    <property type="match status" value="1"/>
</dbReference>